<reference evidence="1" key="1">
    <citation type="submission" date="2020-06" db="EMBL/GenBank/DDBJ databases">
        <title>Legume-microbial interactions unlock mineral nutrients during tropical forest succession.</title>
        <authorList>
            <person name="Epihov D.Z."/>
        </authorList>
    </citation>
    <scope>NUCLEOTIDE SEQUENCE [LARGE SCALE GENOMIC DNA]</scope>
    <source>
        <strain evidence="1">Pan2503</strain>
    </source>
</reference>
<dbReference type="NCBIfam" id="NF033394">
    <property type="entry name" value="capsid_maj_Podo"/>
    <property type="match status" value="1"/>
</dbReference>
<gene>
    <name evidence="1" type="ORF">HRJ53_09445</name>
</gene>
<sequence length="338" mass="36087">MPQLGTGIIPAGGAGTLGQELQYVVRRAFVKKLVVQIYNTSPLTAALIANSQPATGGVSSVTIPAQGAQFVNLQWVGYDGSFSQPAVQPAVTNLEFNLKGAVIPIPYLGFEGIVQEAHEIIPLLAARMNDAGNVYCDGVATALLNNISNTQQVIGLPAAVDDGTNATNYGNQSRTTNPWLKAKRYAAGSVNPTRALVAQFITGTFKNGGELPTFGIMGPATWQTLQNDFLPNESYVVTPEKGFDDEPWGARSAFRALMVSGVPIYMDPYVPEGTLYLLNTGYMAFYIHERAAFAFTGFESTLSNFQIGFIGAVLSLLELVLAKPKVCTVVTGFTFVSI</sequence>
<organism evidence="1 2">
    <name type="scientific">Candidatus Acidiferrum panamense</name>
    <dbReference type="NCBI Taxonomy" id="2741543"/>
    <lineage>
        <taxon>Bacteria</taxon>
        <taxon>Pseudomonadati</taxon>
        <taxon>Acidobacteriota</taxon>
        <taxon>Terriglobia</taxon>
        <taxon>Candidatus Acidiferrales</taxon>
        <taxon>Candidatus Acidiferrum</taxon>
    </lineage>
</organism>
<accession>A0A7V8NPN9</accession>
<dbReference type="Proteomes" id="UP000567293">
    <property type="component" value="Unassembled WGS sequence"/>
</dbReference>
<comment type="caution">
    <text evidence="1">The sequence shown here is derived from an EMBL/GenBank/DDBJ whole genome shotgun (WGS) entry which is preliminary data.</text>
</comment>
<dbReference type="InterPro" id="IPR049718">
    <property type="entry name" value="AKO59007-like"/>
</dbReference>
<evidence type="ECO:0000313" key="2">
    <source>
        <dbReference type="Proteomes" id="UP000567293"/>
    </source>
</evidence>
<keyword evidence="2" id="KW-1185">Reference proteome</keyword>
<protein>
    <submittedName>
        <fullName evidence="1">Phage major capsid protein</fullName>
    </submittedName>
</protein>
<proteinExistence type="predicted"/>
<evidence type="ECO:0000313" key="1">
    <source>
        <dbReference type="EMBL" id="MBA0085209.1"/>
    </source>
</evidence>
<name>A0A7V8NPN9_9BACT</name>
<dbReference type="EMBL" id="JACDQQ010000912">
    <property type="protein sequence ID" value="MBA0085209.1"/>
    <property type="molecule type" value="Genomic_DNA"/>
</dbReference>
<dbReference type="AlphaFoldDB" id="A0A7V8NPN9"/>